<proteinExistence type="predicted"/>
<dbReference type="Pfam" id="PF00435">
    <property type="entry name" value="Spectrin"/>
    <property type="match status" value="5"/>
</dbReference>
<feature type="non-terminal residue" evidence="6">
    <location>
        <position position="2255"/>
    </location>
</feature>
<feature type="domain" description="Calponin-homology (CH)" evidence="5">
    <location>
        <begin position="54"/>
        <end position="158"/>
    </location>
</feature>
<gene>
    <name evidence="6" type="ORF">TR128193</name>
</gene>
<dbReference type="PROSITE" id="PS00020">
    <property type="entry name" value="ACTININ_2"/>
    <property type="match status" value="1"/>
</dbReference>
<dbReference type="SUPFAM" id="SSF47576">
    <property type="entry name" value="Calponin-homology domain, CH-domain"/>
    <property type="match status" value="1"/>
</dbReference>
<dbReference type="FunFam" id="1.10.418.10:FF:000004">
    <property type="entry name" value="Spectrin beta chain"/>
    <property type="match status" value="1"/>
</dbReference>
<feature type="domain" description="Calponin-homology (CH)" evidence="5">
    <location>
        <begin position="181"/>
        <end position="286"/>
    </location>
</feature>
<sequence length="2255" mass="260438">MDVQHALFPTSWRISQPYLSPQYIYSDDESDVAISNAKLYEKTRIKALTDERERVQKKTFTKWSNTFLKHQRERIEDLYTDLCDGRLLLKLVEAVSGYELPSPTPGRMRIHCLENVEKTLNFLDQLNVHLENVGAHDIVDGNPRIILGLLWTIILRFQVQSISFVERIDGTRYGKPIEFRRNSQEALLLWCRMKTKDYENVSVDNFSTSWLDGLAFNALIHKHRPDLFDYNSLSKFCPVENLEFAFTTAERELGIARLFDPEDILVDRPDEKSIITYLVTYYHYFARMKADTVHARRIERIFDLLKKFTNGVKDYEIKTDALLEWIRQATVFLNDRRFENSLDGLQFQLSQFNKFRTVEKPPRFDEKGSLEMDLFVLRSQMLEAGMRTYVPPKKLQISEINKSWEILNVAEHSRDLALHDELIRLERLEQLFIKFETKCNLREAWLKENEQLLHQELPELSVYALQISLKKHEALEADIYAYEDRIQMIVHISNELQRSNYHRLSNVTSRLNFILEMWNKLLEALLSHRRILEAKLNECYDAIEYDHLLVLTEELKNKIERIPLGSTAMETEHSLKVLENIELDFRPLGIRIENLAHFGTKLQVVYEELFEKGTKKKNLLKRMEQKWRIQRELHGELSWAQEKLHFLSKILEDTTLSRCDMFLRKHKKLECEIQGKERNITFLLELSQEVIKEDVQKVFNVEQAARSLKILWNKLVVVATTIGKQISLVTQISSILPDIEDAEEWVTEKRSQLFEANSALPTIRDLHAAQNAVKKNQELLASTESFKSTLNSLKARSSEYINSSRHLLEDLRTRVAELGESILNNAKKLHESLEKLISQKLEELYVSFEDLVDLTKGNQAMLIDAFTIHQLFHTASSIYMWIAEKDQILNCIPVVDISVLDLRHIDADVFTDLEAIRRRLDELEGQMSQISIQVSTVNQSAENLTKAVASEEETLFASQATFDQISSLRDHLNSAWNQLADRVEELRIQLTRDYKFLALCQDCNETVSWIDEKNATIVVLSQIDVGDPTGILRLQGGLNAMRADVGAIRAKVDDIGARVQVEFLSEPSSPSSLRDRCEWLIAEHRHLERMLSDLEMELQSRINRLSTNNKLLKHVDDLNGLFSWMAAERERYFDFSVPANVTEVERMLAEQEKNMEGIAAMEENVRNVLSDRDFAGTGLPEDHDIGLRARTEQLFEEWEELRRLTKLRLDDLKRQKLMQTFFAEAAALEVLISQQDSFLLKQDIPMSVEVAEALIREHNAFTTSLRTCANRLDALTRSGKDLAAQDVLHRDRILNRLSTLKSRLQNNAERSELRSRVLEENFRLQEFFREVDEIEDRITEKSLVLDSLPMFAKHDVVSLFTKVQALQDEIELSRKTADKVVKNGRQLVDEYAHLEAPVSERTEQLRSHWDDLVQKTQEAILSLSHSQTELFMNDASKTILEWADGLIKKLKAKEEGSAAGITDLQSRLAAHNNDLRAMDENLKLLEEIKEYASVLSHRNPQRAEELATVVDTLSKRLGDLKNLLAVRGRELEAQQAIALCLLELNTELLWARDKLNVIRPPYTDWPSSDSRRPPGVQLLAAQRRGRRLEAYRIEVENRAPRVRQLCQKTEREYLSLEAQKRIGSRVASFKKVLAELDEVWFTLNHVLKVRIEEVRLLEMINKYVFDATEILAWISERELYLNSLEGPMNGEENDRVLRRLRILSGIVRHWTDEVSGTVTRGRKLNQDLRRGVQVDDEVVSVNEAARSVVTTFADRVKGAFDALCDAISAKTRELGEASELHDLMIDLVDLEEWIAKRHLTASSHDVGTDLEHCFMLRSRFSEFVVETRNEGGRRMKTAVARCDGLIARGHPNRSEVAVAKDRLNEAWADLLEMMDTRQQLLKSALDMHRFYSDAQDLEEQIQHRYDTLPAEPSADLVTGRLDASCKRGLASLQRGHAALEKDLVYLSERVSQFSRVADHLYPVYAGERQVQLLTRRNAVLEAWRRLAGVADQRGRSLLDYYNLHRFIATARDLLEWMEEKKEEMSHPSTLSRNVGAVERLVAEHRQLHSELAAKAERIEDCLCMGRALLEAPTREVSGNANTVFSPLYLSMVGPRGEVRELCVLLATERVITNELWRERWDRLQMLLDVRYFIRDADSCDAWLNSRETYLVGARRNFGDSLADTIALLGAHYAFMRACAGAEARFDALKRLTQLEIRAMEWKPEDANYHEIEKRENIRRAVQEFMPSSGGTNSAQRPMPAVVRPQPRQTAGVSLA</sequence>
<dbReference type="GO" id="GO:0003779">
    <property type="term" value="F:actin binding"/>
    <property type="evidence" value="ECO:0007669"/>
    <property type="project" value="UniProtKB-KW"/>
</dbReference>
<dbReference type="SMART" id="SM00150">
    <property type="entry name" value="SPEC"/>
    <property type="match status" value="14"/>
</dbReference>
<evidence type="ECO:0000259" key="5">
    <source>
        <dbReference type="PROSITE" id="PS50021"/>
    </source>
</evidence>
<dbReference type="PANTHER" id="PTHR11915">
    <property type="entry name" value="SPECTRIN/FILAMIN RELATED CYTOSKELETAL PROTEIN"/>
    <property type="match status" value="1"/>
</dbReference>
<dbReference type="Gene3D" id="1.20.58.60">
    <property type="match status" value="11"/>
</dbReference>
<dbReference type="SUPFAM" id="SSF46966">
    <property type="entry name" value="Spectrin repeat"/>
    <property type="match status" value="13"/>
</dbReference>
<name>A0A0X3PA54_SCHSO</name>
<keyword evidence="1" id="KW-0677">Repeat</keyword>
<accession>A0A0X3PA54</accession>
<feature type="coiled-coil region" evidence="3">
    <location>
        <begin position="1461"/>
        <end position="1488"/>
    </location>
</feature>
<dbReference type="Pfam" id="PF00307">
    <property type="entry name" value="CH"/>
    <property type="match status" value="2"/>
</dbReference>
<dbReference type="CDD" id="cd00176">
    <property type="entry name" value="SPEC"/>
    <property type="match status" value="7"/>
</dbReference>
<organism evidence="6">
    <name type="scientific">Schistocephalus solidus</name>
    <name type="common">Tapeworm</name>
    <dbReference type="NCBI Taxonomy" id="70667"/>
    <lineage>
        <taxon>Eukaryota</taxon>
        <taxon>Metazoa</taxon>
        <taxon>Spiralia</taxon>
        <taxon>Lophotrochozoa</taxon>
        <taxon>Platyhelminthes</taxon>
        <taxon>Cestoda</taxon>
        <taxon>Eucestoda</taxon>
        <taxon>Diphyllobothriidea</taxon>
        <taxon>Diphyllobothriidae</taxon>
        <taxon>Schistocephalus</taxon>
    </lineage>
</organism>
<dbReference type="FunFam" id="1.10.418.10:FF:000001">
    <property type="entry name" value="Actinin alpha 1"/>
    <property type="match status" value="1"/>
</dbReference>
<feature type="region of interest" description="Disordered" evidence="4">
    <location>
        <begin position="2225"/>
        <end position="2255"/>
    </location>
</feature>
<dbReference type="InterPro" id="IPR001589">
    <property type="entry name" value="Actinin_actin-bd_CS"/>
</dbReference>
<evidence type="ECO:0000256" key="4">
    <source>
        <dbReference type="SAM" id="MobiDB-lite"/>
    </source>
</evidence>
<dbReference type="EMBL" id="GEEE01015015">
    <property type="protein sequence ID" value="JAP48210.1"/>
    <property type="molecule type" value="Transcribed_RNA"/>
</dbReference>
<dbReference type="InterPro" id="IPR002017">
    <property type="entry name" value="Spectrin_repeat"/>
</dbReference>
<protein>
    <recommendedName>
        <fullName evidence="5">Calponin-homology (CH) domain-containing protein</fullName>
    </recommendedName>
</protein>
<dbReference type="InterPro" id="IPR018159">
    <property type="entry name" value="Spectrin/alpha-actinin"/>
</dbReference>
<dbReference type="InterPro" id="IPR036872">
    <property type="entry name" value="CH_dom_sf"/>
</dbReference>
<feature type="compositionally biased region" description="Polar residues" evidence="4">
    <location>
        <begin position="2246"/>
        <end position="2255"/>
    </location>
</feature>
<evidence type="ECO:0000313" key="6">
    <source>
        <dbReference type="EMBL" id="JAP48210.1"/>
    </source>
</evidence>
<dbReference type="PROSITE" id="PS50021">
    <property type="entry name" value="CH"/>
    <property type="match status" value="2"/>
</dbReference>
<dbReference type="Gene3D" id="1.10.418.10">
    <property type="entry name" value="Calponin-like domain"/>
    <property type="match status" value="2"/>
</dbReference>
<dbReference type="InterPro" id="IPR001715">
    <property type="entry name" value="CH_dom"/>
</dbReference>
<keyword evidence="2" id="KW-0009">Actin-binding</keyword>
<evidence type="ECO:0000256" key="3">
    <source>
        <dbReference type="SAM" id="Coils"/>
    </source>
</evidence>
<dbReference type="PROSITE" id="PS00019">
    <property type="entry name" value="ACTININ_1"/>
    <property type="match status" value="1"/>
</dbReference>
<dbReference type="SMART" id="SM00033">
    <property type="entry name" value="CH"/>
    <property type="match status" value="2"/>
</dbReference>
<evidence type="ECO:0000256" key="1">
    <source>
        <dbReference type="ARBA" id="ARBA00022737"/>
    </source>
</evidence>
<feature type="coiled-coil region" evidence="3">
    <location>
        <begin position="1294"/>
        <end position="1321"/>
    </location>
</feature>
<evidence type="ECO:0000256" key="2">
    <source>
        <dbReference type="ARBA" id="ARBA00023203"/>
    </source>
</evidence>
<keyword evidence="3" id="KW-0175">Coiled coil</keyword>
<reference evidence="6" key="1">
    <citation type="submission" date="2016-01" db="EMBL/GenBank/DDBJ databases">
        <title>Reference transcriptome for the parasite Schistocephalus solidus: insights into the molecular evolution of parasitism.</title>
        <authorList>
            <person name="Hebert F.O."/>
            <person name="Grambauer S."/>
            <person name="Barber I."/>
            <person name="Landry C.R."/>
            <person name="Aubin-Horth N."/>
        </authorList>
    </citation>
    <scope>NUCLEOTIDE SEQUENCE</scope>
</reference>